<dbReference type="Gene3D" id="3.40.50.10470">
    <property type="entry name" value="Translation initiation factor eif-2b, domain 2"/>
    <property type="match status" value="1"/>
</dbReference>
<dbReference type="InterPro" id="IPR000649">
    <property type="entry name" value="IF-2B-related"/>
</dbReference>
<dbReference type="Pfam" id="PF01008">
    <property type="entry name" value="IF-2B"/>
    <property type="match status" value="1"/>
</dbReference>
<evidence type="ECO:0000256" key="4">
    <source>
        <dbReference type="ARBA" id="ARBA00023235"/>
    </source>
</evidence>
<dbReference type="AlphaFoldDB" id="A0A8H6BUL3"/>
<dbReference type="GO" id="GO:0005737">
    <property type="term" value="C:cytoplasm"/>
    <property type="evidence" value="ECO:0007669"/>
    <property type="project" value="UniProtKB-SubCell"/>
</dbReference>
<dbReference type="NCBIfam" id="NF004326">
    <property type="entry name" value="PRK05720.1"/>
    <property type="match status" value="1"/>
</dbReference>
<comment type="catalytic activity">
    <reaction evidence="6">
        <text>5-(methylsulfanyl)-alpha-D-ribose 1-phosphate = 5-(methylsulfanyl)-D-ribulose 1-phosphate</text>
        <dbReference type="Rhea" id="RHEA:19989"/>
        <dbReference type="ChEBI" id="CHEBI:58533"/>
        <dbReference type="ChEBI" id="CHEBI:58548"/>
        <dbReference type="EC" id="5.3.1.23"/>
    </reaction>
</comment>
<comment type="function">
    <text evidence="6">Catalyzes the interconversion of methylthioribose-1-phosphate (MTR-1-P) into methylthioribulose-1-phosphate (MTRu-1-P).</text>
</comment>
<dbReference type="EMBL" id="JABWAD010000059">
    <property type="protein sequence ID" value="KAF6064932.1"/>
    <property type="molecule type" value="Genomic_DNA"/>
</dbReference>
<feature type="site" description="Transition state stabilizer" evidence="6">
    <location>
        <position position="177"/>
    </location>
</feature>
<feature type="active site" description="Proton donor" evidence="6">
    <location>
        <position position="280"/>
    </location>
</feature>
<dbReference type="GO" id="GO:0019509">
    <property type="term" value="P:L-methionine salvage from methylthioadenosine"/>
    <property type="evidence" value="ECO:0007669"/>
    <property type="project" value="UniProtKB-UniRule"/>
</dbReference>
<gene>
    <name evidence="6" type="primary">MRI1</name>
    <name evidence="7" type="ORF">FOB64_004716</name>
</gene>
<dbReference type="PANTHER" id="PTHR43475">
    <property type="entry name" value="METHYLTHIORIBOSE-1-PHOSPHATE ISOMERASE"/>
    <property type="match status" value="1"/>
</dbReference>
<dbReference type="GO" id="GO:0046523">
    <property type="term" value="F:S-methyl-5-thioribose-1-phosphate isomerase activity"/>
    <property type="evidence" value="ECO:0007669"/>
    <property type="project" value="UniProtKB-UniRule"/>
</dbReference>
<evidence type="ECO:0000313" key="7">
    <source>
        <dbReference type="EMBL" id="KAF6064932.1"/>
    </source>
</evidence>
<dbReference type="PANTHER" id="PTHR43475:SF1">
    <property type="entry name" value="METHYLTHIORIBOSE-1-PHOSPHATE ISOMERASE"/>
    <property type="match status" value="1"/>
</dbReference>
<organism evidence="7 8">
    <name type="scientific">Candida albicans</name>
    <name type="common">Yeast</name>
    <dbReference type="NCBI Taxonomy" id="5476"/>
    <lineage>
        <taxon>Eukaryota</taxon>
        <taxon>Fungi</taxon>
        <taxon>Dikarya</taxon>
        <taxon>Ascomycota</taxon>
        <taxon>Saccharomycotina</taxon>
        <taxon>Pichiomycetes</taxon>
        <taxon>Debaryomycetaceae</taxon>
        <taxon>Candida/Lodderomyces clade</taxon>
        <taxon>Candida</taxon>
    </lineage>
</organism>
<accession>A0A8H6BUL3</accession>
<comment type="similarity">
    <text evidence="6">Belongs to the eIF-2B alpha/beta/delta subunits family. MtnA subfamily.</text>
</comment>
<comment type="subcellular location">
    <subcellularLocation>
        <location evidence="6">Cytoplasm</location>
    </subcellularLocation>
    <subcellularLocation>
        <location evidence="6">Nucleus</location>
    </subcellularLocation>
</comment>
<evidence type="ECO:0000313" key="8">
    <source>
        <dbReference type="Proteomes" id="UP000536275"/>
    </source>
</evidence>
<evidence type="ECO:0000256" key="3">
    <source>
        <dbReference type="ARBA" id="ARBA00023167"/>
    </source>
</evidence>
<keyword evidence="4 6" id="KW-0413">Isomerase</keyword>
<protein>
    <recommendedName>
        <fullName evidence="6">Methylthioribose-1-phosphate isomerase</fullName>
        <shortName evidence="6">M1Pi</shortName>
        <shortName evidence="6">MTR-1-P isomerase</shortName>
        <ecNumber evidence="6">5.3.1.23</ecNumber>
    </recommendedName>
    <alternativeName>
        <fullName evidence="6">S-methyl-5-thioribose-1-phosphate isomerase</fullName>
    </alternativeName>
    <alternativeName>
        <fullName evidence="6">Translation initiation factor eIF-2B subunit alpha/beta/delta-like protein</fullName>
    </alternativeName>
</protein>
<evidence type="ECO:0000256" key="1">
    <source>
        <dbReference type="ARBA" id="ARBA00022490"/>
    </source>
</evidence>
<dbReference type="Gene3D" id="1.20.120.420">
    <property type="entry name" value="translation initiation factor eif-2b, domain 1"/>
    <property type="match status" value="1"/>
</dbReference>
<evidence type="ECO:0000256" key="2">
    <source>
        <dbReference type="ARBA" id="ARBA00022605"/>
    </source>
</evidence>
<keyword evidence="5 6" id="KW-0539">Nucleus</keyword>
<dbReference type="GO" id="GO:0005634">
    <property type="term" value="C:nucleus"/>
    <property type="evidence" value="ECO:0007669"/>
    <property type="project" value="UniProtKB-SubCell"/>
</dbReference>
<name>A0A8H6BUL3_CANAX</name>
<comment type="caution">
    <text evidence="7">The sequence shown here is derived from an EMBL/GenBank/DDBJ whole genome shotgun (WGS) entry which is preliminary data.</text>
</comment>
<dbReference type="InterPro" id="IPR037171">
    <property type="entry name" value="NagB/RpiA_transferase-like"/>
</dbReference>
<sequence>MSTTTRTLQAIKFDRDNIKLEILDQLLLPYSTSYIPINNIEDAFKAIKLMQVRGAPAIAIVGAFSVVVEVSNYLKQSDSNQKTIKNLNDSLNYLITSRPTAVNLANALNDIKQLLQKYNETDIIGEKIYQQIYDYAITLYDEDLANNKKIGENGLKYIIDTLTEQNFKGPFSIMTICNTGSLATSGHGTALGIIRSTYQALQKNNSKQDFWLDHIYPCETRPYNQGAKLTTYELDYEQIPFTLICDNMVSSLINTLSDDNKKPIKIDQSAPVKFIIVGADRIVENGDTANKIGTFQLSTIANFFNTNRFNTTATATNKQIKFIVAAPKTTIDLNTKTGDDIVIEERPANELTTLVGPLLNESGKVGEKLTVGIATPGISVWNPAFDVTPHELIDSIVTEDPHVFTKGKNGEFNLIK</sequence>
<dbReference type="InterPro" id="IPR042529">
    <property type="entry name" value="IF_2B-like_C"/>
</dbReference>
<dbReference type="NCBIfam" id="TIGR00512">
    <property type="entry name" value="salvage_mtnA"/>
    <property type="match status" value="1"/>
</dbReference>
<evidence type="ECO:0000256" key="5">
    <source>
        <dbReference type="ARBA" id="ARBA00023242"/>
    </source>
</evidence>
<evidence type="ECO:0000256" key="6">
    <source>
        <dbReference type="HAMAP-Rule" id="MF_03119"/>
    </source>
</evidence>
<dbReference type="HAMAP" id="MF_01678">
    <property type="entry name" value="Salvage_MtnA"/>
    <property type="match status" value="1"/>
</dbReference>
<dbReference type="InterPro" id="IPR027363">
    <property type="entry name" value="M1Pi_N"/>
</dbReference>
<dbReference type="InterPro" id="IPR005251">
    <property type="entry name" value="IF-M1Pi"/>
</dbReference>
<keyword evidence="1 6" id="KW-0963">Cytoplasm</keyword>
<dbReference type="FunFam" id="3.40.50.10470:FF:000042">
    <property type="entry name" value="Methylthioribose-1-phosphate isomerase"/>
    <property type="match status" value="1"/>
</dbReference>
<dbReference type="UniPathway" id="UPA00904">
    <property type="reaction ID" value="UER00874"/>
</dbReference>
<proteinExistence type="inferred from homology"/>
<dbReference type="FunFam" id="1.20.120.420:FF:000006">
    <property type="entry name" value="Methylthioribose-1-phosphate isomerase"/>
    <property type="match status" value="1"/>
</dbReference>
<dbReference type="InterPro" id="IPR011559">
    <property type="entry name" value="Initiation_fac_2B_a/b/d"/>
</dbReference>
<comment type="pathway">
    <text evidence="6">Amino-acid biosynthesis; L-methionine biosynthesis via salvage pathway; L-methionine from S-methyl-5-thio-alpha-D-ribose 1-phosphate: step 1/6.</text>
</comment>
<keyword evidence="2 6" id="KW-0028">Amino-acid biosynthesis</keyword>
<keyword evidence="3 6" id="KW-0486">Methionine biosynthesis</keyword>
<reference evidence="7 8" key="1">
    <citation type="submission" date="2020-03" db="EMBL/GenBank/DDBJ databases">
        <title>FDA dAtabase for Regulatory Grade micrObial Sequences (FDA-ARGOS): Supporting development and validation of Infectious Disease Dx tests.</title>
        <authorList>
            <person name="Campos J."/>
            <person name="Goldberg B."/>
            <person name="Tallon L."/>
            <person name="Sadzewicz L."/>
            <person name="Vavikolanu K."/>
            <person name="Mehta A."/>
            <person name="Aluvathingal J."/>
            <person name="Nadendla S."/>
            <person name="Nandy P."/>
            <person name="Geyer C."/>
            <person name="Yan Y."/>
            <person name="Sichtig H."/>
        </authorList>
    </citation>
    <scope>NUCLEOTIDE SEQUENCE [LARGE SCALE GENOMIC DNA]</scope>
    <source>
        <strain evidence="7 8">FDAARGOS_656</strain>
    </source>
</reference>
<dbReference type="EC" id="5.3.1.23" evidence="6"/>
<dbReference type="Proteomes" id="UP000536275">
    <property type="component" value="Unassembled WGS sequence"/>
</dbReference>
<dbReference type="NCBIfam" id="TIGR00524">
    <property type="entry name" value="eIF-2B_rel"/>
    <property type="match status" value="1"/>
</dbReference>
<dbReference type="SUPFAM" id="SSF100950">
    <property type="entry name" value="NagB/RpiA/CoA transferase-like"/>
    <property type="match status" value="1"/>
</dbReference>